<name>A0A4S4G230_9ACTN</name>
<comment type="caution">
    <text evidence="2">The sequence shown here is derived from an EMBL/GenBank/DDBJ whole genome shotgun (WGS) entry which is preliminary data.</text>
</comment>
<dbReference type="PANTHER" id="PTHR34227">
    <property type="entry name" value="CHAPERONE PROTEIN YCDY"/>
    <property type="match status" value="1"/>
</dbReference>
<evidence type="ECO:0000313" key="2">
    <source>
        <dbReference type="EMBL" id="THG36602.1"/>
    </source>
</evidence>
<sequence>MNTPFSSETLAAVEVCLAGASALLYSEPAVPAVAAQVAACQFASAPFAADNARAARGLALMDGWCAEAVRAAGLAVDGAGSVPAEAAVAEVAAVLAEDASFAERVGELRREWLRLFVGAGAPEASCLESFYVEPNSHMFGRTALTARAAYRRHGLVPEHVGREPDDHLALMLGFLARLVQEERAAREAGDEAAADEAAVEQEAFLTEHVLPWLAAWRYAVEKHARTDYFRGLGDFVFGLCACYAERFGIRYDETAQVFKKRLG</sequence>
<dbReference type="RefSeq" id="WP_136435271.1">
    <property type="nucleotide sequence ID" value="NZ_SSTJ01000013.1"/>
</dbReference>
<dbReference type="PANTHER" id="PTHR34227:SF1">
    <property type="entry name" value="DIMETHYL SULFOXIDE REDUCTASE CHAPERONE-RELATED"/>
    <property type="match status" value="1"/>
</dbReference>
<dbReference type="EMBL" id="SSTJ01000013">
    <property type="protein sequence ID" value="THG36602.1"/>
    <property type="molecule type" value="Genomic_DNA"/>
</dbReference>
<proteinExistence type="predicted"/>
<evidence type="ECO:0000256" key="1">
    <source>
        <dbReference type="ARBA" id="ARBA00023186"/>
    </source>
</evidence>
<gene>
    <name evidence="2" type="ORF">E5986_09050</name>
</gene>
<keyword evidence="1" id="KW-0143">Chaperone</keyword>
<dbReference type="Gene3D" id="1.10.3480.10">
    <property type="entry name" value="TorD-like"/>
    <property type="match status" value="1"/>
</dbReference>
<dbReference type="AlphaFoldDB" id="A0A4S4G230"/>
<dbReference type="Pfam" id="PF02613">
    <property type="entry name" value="Nitrate_red_del"/>
    <property type="match status" value="1"/>
</dbReference>
<evidence type="ECO:0000313" key="3">
    <source>
        <dbReference type="Proteomes" id="UP000308978"/>
    </source>
</evidence>
<reference evidence="2 3" key="1">
    <citation type="submission" date="2019-04" db="EMBL/GenBank/DDBJ databases">
        <title>Microbes associate with the intestines of laboratory mice.</title>
        <authorList>
            <person name="Navarre W."/>
            <person name="Wong E."/>
            <person name="Huang K.C."/>
            <person name="Tropini C."/>
            <person name="Ng K."/>
            <person name="Yu B."/>
        </authorList>
    </citation>
    <scope>NUCLEOTIDE SEQUENCE [LARGE SCALE GENOMIC DNA]</scope>
    <source>
        <strain evidence="2 3">NM80_B27</strain>
    </source>
</reference>
<organism evidence="2 3">
    <name type="scientific">Adlercreutzia caecimuris</name>
    <dbReference type="NCBI Taxonomy" id="671266"/>
    <lineage>
        <taxon>Bacteria</taxon>
        <taxon>Bacillati</taxon>
        <taxon>Actinomycetota</taxon>
        <taxon>Coriobacteriia</taxon>
        <taxon>Eggerthellales</taxon>
        <taxon>Eggerthellaceae</taxon>
        <taxon>Adlercreutzia</taxon>
    </lineage>
</organism>
<dbReference type="InterPro" id="IPR036411">
    <property type="entry name" value="TorD-like_sf"/>
</dbReference>
<accession>A0A4S4G230</accession>
<dbReference type="InterPro" id="IPR020945">
    <property type="entry name" value="DMSO/NO3_reduct_chaperone"/>
</dbReference>
<dbReference type="InterPro" id="IPR050289">
    <property type="entry name" value="TorD/DmsD_chaperones"/>
</dbReference>
<dbReference type="Proteomes" id="UP000308978">
    <property type="component" value="Unassembled WGS sequence"/>
</dbReference>
<protein>
    <submittedName>
        <fullName evidence="2">Molecular chaperone TorD</fullName>
    </submittedName>
</protein>
<dbReference type="SUPFAM" id="SSF89155">
    <property type="entry name" value="TorD-like"/>
    <property type="match status" value="1"/>
</dbReference>